<evidence type="ECO:0000313" key="1">
    <source>
        <dbReference type="EMBL" id="KAK9720370.1"/>
    </source>
</evidence>
<organism evidence="1 2">
    <name type="scientific">Popillia japonica</name>
    <name type="common">Japanese beetle</name>
    <dbReference type="NCBI Taxonomy" id="7064"/>
    <lineage>
        <taxon>Eukaryota</taxon>
        <taxon>Metazoa</taxon>
        <taxon>Ecdysozoa</taxon>
        <taxon>Arthropoda</taxon>
        <taxon>Hexapoda</taxon>
        <taxon>Insecta</taxon>
        <taxon>Pterygota</taxon>
        <taxon>Neoptera</taxon>
        <taxon>Endopterygota</taxon>
        <taxon>Coleoptera</taxon>
        <taxon>Polyphaga</taxon>
        <taxon>Scarabaeiformia</taxon>
        <taxon>Scarabaeidae</taxon>
        <taxon>Rutelinae</taxon>
        <taxon>Popillia</taxon>
    </lineage>
</organism>
<gene>
    <name evidence="1" type="ORF">QE152_g22091</name>
</gene>
<dbReference type="Proteomes" id="UP001458880">
    <property type="component" value="Unassembled WGS sequence"/>
</dbReference>
<evidence type="ECO:0000313" key="2">
    <source>
        <dbReference type="Proteomes" id="UP001458880"/>
    </source>
</evidence>
<reference evidence="1 2" key="1">
    <citation type="journal article" date="2024" name="BMC Genomics">
        <title>De novo assembly and annotation of Popillia japonica's genome with initial clues to its potential as an invasive pest.</title>
        <authorList>
            <person name="Cucini C."/>
            <person name="Boschi S."/>
            <person name="Funari R."/>
            <person name="Cardaioli E."/>
            <person name="Iannotti N."/>
            <person name="Marturano G."/>
            <person name="Paoli F."/>
            <person name="Bruttini M."/>
            <person name="Carapelli A."/>
            <person name="Frati F."/>
            <person name="Nardi F."/>
        </authorList>
    </citation>
    <scope>NUCLEOTIDE SEQUENCE [LARGE SCALE GENOMIC DNA]</scope>
    <source>
        <strain evidence="1">DMR45628</strain>
    </source>
</reference>
<name>A0AAW1KMV8_POPJA</name>
<proteinExistence type="predicted"/>
<comment type="caution">
    <text evidence="1">The sequence shown here is derived from an EMBL/GenBank/DDBJ whole genome shotgun (WGS) entry which is preliminary data.</text>
</comment>
<dbReference type="EMBL" id="JASPKY010000211">
    <property type="protein sequence ID" value="KAK9720370.1"/>
    <property type="molecule type" value="Genomic_DNA"/>
</dbReference>
<dbReference type="AlphaFoldDB" id="A0AAW1KMV8"/>
<protein>
    <submittedName>
        <fullName evidence="1">Uncharacterized protein</fullName>
    </submittedName>
</protein>
<sequence length="55" mass="6456">MENKKKLKELQTHKIFINDDLTKKEREKQTIIRKAAKEERVKARESVKAYGPDSG</sequence>
<accession>A0AAW1KMV8</accession>
<keyword evidence="2" id="KW-1185">Reference proteome</keyword>